<comment type="subcellular location">
    <subcellularLocation>
        <location evidence="2 11">Cytoplasm</location>
    </subcellularLocation>
</comment>
<evidence type="ECO:0000259" key="13">
    <source>
        <dbReference type="Pfam" id="PF00561"/>
    </source>
</evidence>
<comment type="catalytic activity">
    <reaction evidence="1 11 12">
        <text>Release of N-terminal proline from a peptide.</text>
        <dbReference type="EC" id="3.4.11.5"/>
    </reaction>
</comment>
<dbReference type="InterPro" id="IPR005944">
    <property type="entry name" value="Pro_iminopeptidase"/>
</dbReference>
<evidence type="ECO:0000313" key="14">
    <source>
        <dbReference type="EMBL" id="TRW91299.1"/>
    </source>
</evidence>
<accession>A0ABY3C795</accession>
<proteinExistence type="inferred from homology"/>
<dbReference type="InterPro" id="IPR000073">
    <property type="entry name" value="AB_hydrolase_1"/>
</dbReference>
<evidence type="ECO:0000313" key="15">
    <source>
        <dbReference type="Proteomes" id="UP000733744"/>
    </source>
</evidence>
<evidence type="ECO:0000256" key="1">
    <source>
        <dbReference type="ARBA" id="ARBA00001585"/>
    </source>
</evidence>
<feature type="domain" description="AB hydrolase-1" evidence="13">
    <location>
        <begin position="36"/>
        <end position="298"/>
    </location>
</feature>
<evidence type="ECO:0000256" key="2">
    <source>
        <dbReference type="ARBA" id="ARBA00004496"/>
    </source>
</evidence>
<keyword evidence="6 11" id="KW-0031">Aminopeptidase</keyword>
<comment type="similarity">
    <text evidence="3 11 12">Belongs to the peptidase S33 family.</text>
</comment>
<dbReference type="EC" id="3.4.11.5" evidence="4 11"/>
<evidence type="ECO:0000256" key="3">
    <source>
        <dbReference type="ARBA" id="ARBA00010088"/>
    </source>
</evidence>
<dbReference type="Proteomes" id="UP000733744">
    <property type="component" value="Unassembled WGS sequence"/>
</dbReference>
<dbReference type="GO" id="GO:0004177">
    <property type="term" value="F:aminopeptidase activity"/>
    <property type="evidence" value="ECO:0007669"/>
    <property type="project" value="UniProtKB-KW"/>
</dbReference>
<keyword evidence="7 11" id="KW-0963">Cytoplasm</keyword>
<dbReference type="PANTHER" id="PTHR43722:SF1">
    <property type="entry name" value="PROLINE IMINOPEPTIDASE"/>
    <property type="match status" value="1"/>
</dbReference>
<dbReference type="PANTHER" id="PTHR43722">
    <property type="entry name" value="PROLINE IMINOPEPTIDASE"/>
    <property type="match status" value="1"/>
</dbReference>
<comment type="caution">
    <text evidence="14">The sequence shown here is derived from an EMBL/GenBank/DDBJ whole genome shotgun (WGS) entry which is preliminary data.</text>
</comment>
<organism evidence="14 15">
    <name type="scientific">Candidatus Methylobacter oryzae</name>
    <dbReference type="NCBI Taxonomy" id="2497749"/>
    <lineage>
        <taxon>Bacteria</taxon>
        <taxon>Pseudomonadati</taxon>
        <taxon>Pseudomonadota</taxon>
        <taxon>Gammaproteobacteria</taxon>
        <taxon>Methylococcales</taxon>
        <taxon>Methylococcaceae</taxon>
        <taxon>Methylobacter</taxon>
    </lineage>
</organism>
<dbReference type="PIRSF" id="PIRSF006431">
    <property type="entry name" value="Pept_S33"/>
    <property type="match status" value="1"/>
</dbReference>
<reference evidence="14 15" key="1">
    <citation type="journal article" date="2019" name="Antonie Van Leeuwenhoek">
        <title>Description of 'Ca. Methylobacter oryzae' KRF1, a novel species from the environmentally important Methylobacter clade 2.</title>
        <authorList>
            <person name="Khatri K."/>
            <person name="Mohite J.A."/>
            <person name="Pandit P.S."/>
            <person name="Bahulikar R."/>
            <person name="Rahalkar M.C."/>
        </authorList>
    </citation>
    <scope>NUCLEOTIDE SEQUENCE [LARGE SCALE GENOMIC DNA]</scope>
    <source>
        <strain evidence="14 15">KRF1</strain>
    </source>
</reference>
<evidence type="ECO:0000256" key="5">
    <source>
        <dbReference type="ARBA" id="ARBA00021843"/>
    </source>
</evidence>
<evidence type="ECO:0000256" key="11">
    <source>
        <dbReference type="PIRNR" id="PIRNR006431"/>
    </source>
</evidence>
<gene>
    <name evidence="14" type="primary">pip</name>
    <name evidence="14" type="ORF">EKO24_017135</name>
</gene>
<evidence type="ECO:0000256" key="4">
    <source>
        <dbReference type="ARBA" id="ARBA00012568"/>
    </source>
</evidence>
<dbReference type="NCBIfam" id="TIGR01249">
    <property type="entry name" value="pro_imino_pep_1"/>
    <property type="match status" value="1"/>
</dbReference>
<evidence type="ECO:0000256" key="10">
    <source>
        <dbReference type="ARBA" id="ARBA00029605"/>
    </source>
</evidence>
<evidence type="ECO:0000256" key="6">
    <source>
        <dbReference type="ARBA" id="ARBA00022438"/>
    </source>
</evidence>
<evidence type="ECO:0000256" key="12">
    <source>
        <dbReference type="RuleBase" id="RU003421"/>
    </source>
</evidence>
<keyword evidence="15" id="KW-1185">Reference proteome</keyword>
<evidence type="ECO:0000256" key="9">
    <source>
        <dbReference type="ARBA" id="ARBA00022801"/>
    </source>
</evidence>
<dbReference type="EMBL" id="RYFG02000113">
    <property type="protein sequence ID" value="TRW91299.1"/>
    <property type="molecule type" value="Genomic_DNA"/>
</dbReference>
<name>A0ABY3C795_9GAMM</name>
<dbReference type="Gene3D" id="3.40.50.1820">
    <property type="entry name" value="alpha/beta hydrolase"/>
    <property type="match status" value="1"/>
</dbReference>
<dbReference type="InterPro" id="IPR002410">
    <property type="entry name" value="Peptidase_S33"/>
</dbReference>
<sequence>MKTLYPEILPYHTFFLETGGKHAVYVEQSGNPDGIPVIFLHGGPCSGTKPDHRRFFNPQLYRIILFDQRGCGLSLPFGELENNTTQDLIDDMERIRNQLAINQWLVFGGSWGGALALLYAQQHKDKVMGLILRAVFLARQQDLDWFAKEGASRIYPAQWQRLIESIPEQSRDSLVSGLWQVLWGKDEVAQRRAAKEWMAWGGQVSLGNGYQSNLKSGPITEKMIKQVRMELHYAKHHYFIQENQILDNCGCLAEIPTVIIHGRYDLVCPMESGFSLYKTLPKAEYIILPNAGHVAQGEEMVDALVAATDRFAEQ</sequence>
<keyword evidence="9 11" id="KW-0378">Hydrolase</keyword>
<dbReference type="SUPFAM" id="SSF53474">
    <property type="entry name" value="alpha/beta-Hydrolases"/>
    <property type="match status" value="1"/>
</dbReference>
<evidence type="ECO:0000256" key="7">
    <source>
        <dbReference type="ARBA" id="ARBA00022490"/>
    </source>
</evidence>
<dbReference type="RefSeq" id="WP_127027912.1">
    <property type="nucleotide sequence ID" value="NZ_RYFG02000113.1"/>
</dbReference>
<dbReference type="PRINTS" id="PR00793">
    <property type="entry name" value="PROAMNOPTASE"/>
</dbReference>
<dbReference type="Pfam" id="PF00561">
    <property type="entry name" value="Abhydrolase_1"/>
    <property type="match status" value="1"/>
</dbReference>
<keyword evidence="8 11" id="KW-0645">Protease</keyword>
<evidence type="ECO:0000256" key="8">
    <source>
        <dbReference type="ARBA" id="ARBA00022670"/>
    </source>
</evidence>
<protein>
    <recommendedName>
        <fullName evidence="5 11">Proline iminopeptidase</fullName>
        <shortName evidence="11">PIP</shortName>
        <ecNumber evidence="4 11">3.4.11.5</ecNumber>
    </recommendedName>
    <alternativeName>
        <fullName evidence="10 11">Prolyl aminopeptidase</fullName>
    </alternativeName>
</protein>
<dbReference type="InterPro" id="IPR029058">
    <property type="entry name" value="AB_hydrolase_fold"/>
</dbReference>